<dbReference type="AlphaFoldDB" id="A0A0R3WMP6"/>
<sequence length="155" mass="17783">MARQTLESVKSVFELKERIQKEENAAYKFFVENKDSLCSPENLGTASKIIRHQLELSGLKNEHCVAMLKAAEEKRKREELEHKMKLRELELKSFNADDLPSLELMRPVTPEIRDTLYEGISATGGGRFVPIAFHCHALVISKGTLRSRKLNFYSF</sequence>
<protein>
    <submittedName>
        <fullName evidence="2 4">Uncharacterized protein</fullName>
    </submittedName>
</protein>
<name>A0A0R3WMP6_HYDTA</name>
<evidence type="ECO:0000313" key="3">
    <source>
        <dbReference type="Proteomes" id="UP000274429"/>
    </source>
</evidence>
<organism evidence="4">
    <name type="scientific">Hydatigena taeniaeformis</name>
    <name type="common">Feline tapeworm</name>
    <name type="synonym">Taenia taeniaeformis</name>
    <dbReference type="NCBI Taxonomy" id="6205"/>
    <lineage>
        <taxon>Eukaryota</taxon>
        <taxon>Metazoa</taxon>
        <taxon>Spiralia</taxon>
        <taxon>Lophotrochozoa</taxon>
        <taxon>Platyhelminthes</taxon>
        <taxon>Cestoda</taxon>
        <taxon>Eucestoda</taxon>
        <taxon>Cyclophyllidea</taxon>
        <taxon>Taeniidae</taxon>
        <taxon>Hydatigera</taxon>
    </lineage>
</organism>
<dbReference type="Proteomes" id="UP000274429">
    <property type="component" value="Unassembled WGS sequence"/>
</dbReference>
<feature type="coiled-coil region" evidence="1">
    <location>
        <begin position="68"/>
        <end position="97"/>
    </location>
</feature>
<reference evidence="4" key="1">
    <citation type="submission" date="2017-02" db="UniProtKB">
        <authorList>
            <consortium name="WormBaseParasite"/>
        </authorList>
    </citation>
    <scope>IDENTIFICATION</scope>
</reference>
<dbReference type="EMBL" id="UYWX01000690">
    <property type="protein sequence ID" value="VDM18761.1"/>
    <property type="molecule type" value="Genomic_DNA"/>
</dbReference>
<evidence type="ECO:0000256" key="1">
    <source>
        <dbReference type="SAM" id="Coils"/>
    </source>
</evidence>
<keyword evidence="3" id="KW-1185">Reference proteome</keyword>
<gene>
    <name evidence="2" type="ORF">TTAC_LOCUS2021</name>
</gene>
<dbReference type="WBParaSite" id="TTAC_0000203401-mRNA-1">
    <property type="protein sequence ID" value="TTAC_0000203401-mRNA-1"/>
    <property type="gene ID" value="TTAC_0000203401"/>
</dbReference>
<keyword evidence="1" id="KW-0175">Coiled coil</keyword>
<dbReference type="OrthoDB" id="410807at2759"/>
<evidence type="ECO:0000313" key="2">
    <source>
        <dbReference type="EMBL" id="VDM18761.1"/>
    </source>
</evidence>
<proteinExistence type="predicted"/>
<evidence type="ECO:0000313" key="4">
    <source>
        <dbReference type="WBParaSite" id="TTAC_0000203401-mRNA-1"/>
    </source>
</evidence>
<accession>A0A0R3WMP6</accession>
<reference evidence="2 3" key="2">
    <citation type="submission" date="2018-11" db="EMBL/GenBank/DDBJ databases">
        <authorList>
            <consortium name="Pathogen Informatics"/>
        </authorList>
    </citation>
    <scope>NUCLEOTIDE SEQUENCE [LARGE SCALE GENOMIC DNA]</scope>
</reference>